<dbReference type="AlphaFoldDB" id="A0A2P2E3J9"/>
<proteinExistence type="predicted"/>
<dbReference type="InterPro" id="IPR025714">
    <property type="entry name" value="Methyltranfer_dom"/>
</dbReference>
<reference evidence="2 3" key="1">
    <citation type="submission" date="2018-02" db="EMBL/GenBank/DDBJ databases">
        <title>Novel Leptospira species isolated from soil and water in Japan.</title>
        <authorList>
            <person name="Nakao R."/>
            <person name="Masuzawa T."/>
        </authorList>
    </citation>
    <scope>NUCLEOTIDE SEQUENCE [LARGE SCALE GENOMIC DNA]</scope>
    <source>
        <strain evidence="2 3">YH101</strain>
    </source>
</reference>
<sequence length="225" mass="25641">MLDSLHQFRFPEAELMEGEQVRAYADADFSLSHQSIIDTLSQVLGTKHIPESIVDLGCGPGDMTSRLLTLFPQAKLLAIDGSVSMIQYNQSFLEKRNQTKHVSFLCSCIQDWIPYTSYDLIFSNSLLHHLQDPFVLWSAIQRAMGENSFIFVCDLIRPESFSQCEVLVNRHAKDASDILKNDFLNSLMASFTIEEVAKQLDCVRLANRMKLVQISDRHWMAHSLI</sequence>
<dbReference type="Proteomes" id="UP000245133">
    <property type="component" value="Unassembled WGS sequence"/>
</dbReference>
<dbReference type="OrthoDB" id="9808140at2"/>
<feature type="domain" description="Methyltransferase" evidence="1">
    <location>
        <begin position="52"/>
        <end position="156"/>
    </location>
</feature>
<evidence type="ECO:0000259" key="1">
    <source>
        <dbReference type="Pfam" id="PF13847"/>
    </source>
</evidence>
<name>A0A2P2E3J9_9LEPT</name>
<accession>A0A2P2E3J9</accession>
<evidence type="ECO:0000313" key="2">
    <source>
        <dbReference type="EMBL" id="GBF51468.1"/>
    </source>
</evidence>
<keyword evidence="3" id="KW-1185">Reference proteome</keyword>
<dbReference type="InterPro" id="IPR029063">
    <property type="entry name" value="SAM-dependent_MTases_sf"/>
</dbReference>
<evidence type="ECO:0000313" key="3">
    <source>
        <dbReference type="Proteomes" id="UP000245133"/>
    </source>
</evidence>
<dbReference type="Pfam" id="PF13847">
    <property type="entry name" value="Methyltransf_31"/>
    <property type="match status" value="1"/>
</dbReference>
<dbReference type="CDD" id="cd02440">
    <property type="entry name" value="AdoMet_MTases"/>
    <property type="match status" value="1"/>
</dbReference>
<dbReference type="RefSeq" id="WP_108977801.1">
    <property type="nucleotide sequence ID" value="NZ_BFBB01000008.1"/>
</dbReference>
<keyword evidence="2" id="KW-0808">Transferase</keyword>
<organism evidence="2 3">
    <name type="scientific">Leptospira ryugenii</name>
    <dbReference type="NCBI Taxonomy" id="1917863"/>
    <lineage>
        <taxon>Bacteria</taxon>
        <taxon>Pseudomonadati</taxon>
        <taxon>Spirochaetota</taxon>
        <taxon>Spirochaetia</taxon>
        <taxon>Leptospirales</taxon>
        <taxon>Leptospiraceae</taxon>
        <taxon>Leptospira</taxon>
    </lineage>
</organism>
<gene>
    <name evidence="2" type="ORF">LPTSP4_30060</name>
</gene>
<dbReference type="EMBL" id="BFBB01000008">
    <property type="protein sequence ID" value="GBF51468.1"/>
    <property type="molecule type" value="Genomic_DNA"/>
</dbReference>
<dbReference type="PANTHER" id="PTHR43861">
    <property type="entry name" value="TRANS-ACONITATE 2-METHYLTRANSFERASE-RELATED"/>
    <property type="match status" value="1"/>
</dbReference>
<dbReference type="PANTHER" id="PTHR43861:SF1">
    <property type="entry name" value="TRANS-ACONITATE 2-METHYLTRANSFERASE"/>
    <property type="match status" value="1"/>
</dbReference>
<dbReference type="GO" id="GO:0032259">
    <property type="term" value="P:methylation"/>
    <property type="evidence" value="ECO:0007669"/>
    <property type="project" value="UniProtKB-KW"/>
</dbReference>
<comment type="caution">
    <text evidence="2">The sequence shown here is derived from an EMBL/GenBank/DDBJ whole genome shotgun (WGS) entry which is preliminary data.</text>
</comment>
<dbReference type="SUPFAM" id="SSF53335">
    <property type="entry name" value="S-adenosyl-L-methionine-dependent methyltransferases"/>
    <property type="match status" value="1"/>
</dbReference>
<keyword evidence="2" id="KW-0489">Methyltransferase</keyword>
<protein>
    <submittedName>
        <fullName evidence="2">AdoMet dependent proline di-methyltransferase</fullName>
    </submittedName>
</protein>
<dbReference type="GO" id="GO:0008168">
    <property type="term" value="F:methyltransferase activity"/>
    <property type="evidence" value="ECO:0007669"/>
    <property type="project" value="UniProtKB-KW"/>
</dbReference>
<dbReference type="Gene3D" id="3.40.50.150">
    <property type="entry name" value="Vaccinia Virus protein VP39"/>
    <property type="match status" value="1"/>
</dbReference>